<keyword evidence="2" id="KW-0813">Transport</keyword>
<keyword evidence="5" id="KW-0675">Receptor</keyword>
<dbReference type="SUPFAM" id="SSF49464">
    <property type="entry name" value="Carboxypeptidase regulatory domain-like"/>
    <property type="match status" value="1"/>
</dbReference>
<keyword evidence="6" id="KW-1185">Reference proteome</keyword>
<evidence type="ECO:0000256" key="3">
    <source>
        <dbReference type="SAM" id="SignalP"/>
    </source>
</evidence>
<feature type="signal peptide" evidence="3">
    <location>
        <begin position="1"/>
        <end position="40"/>
    </location>
</feature>
<proteinExistence type="inferred from homology"/>
<dbReference type="Pfam" id="PF07715">
    <property type="entry name" value="Plug"/>
    <property type="match status" value="1"/>
</dbReference>
<keyword evidence="2" id="KW-0472">Membrane</keyword>
<dbReference type="PANTHER" id="PTHR30069:SF29">
    <property type="entry name" value="HEMOGLOBIN AND HEMOGLOBIN-HAPTOGLOBIN-BINDING PROTEIN 1-RELATED"/>
    <property type="match status" value="1"/>
</dbReference>
<organism evidence="5 6">
    <name type="scientific">Chitinophaga horti</name>
    <dbReference type="NCBI Taxonomy" id="2920382"/>
    <lineage>
        <taxon>Bacteria</taxon>
        <taxon>Pseudomonadati</taxon>
        <taxon>Bacteroidota</taxon>
        <taxon>Chitinophagia</taxon>
        <taxon>Chitinophagales</taxon>
        <taxon>Chitinophagaceae</taxon>
        <taxon>Chitinophaga</taxon>
    </lineage>
</organism>
<comment type="similarity">
    <text evidence="2">Belongs to the TonB-dependent receptor family.</text>
</comment>
<feature type="domain" description="TonB-dependent receptor plug" evidence="4">
    <location>
        <begin position="134"/>
        <end position="242"/>
    </location>
</feature>
<protein>
    <submittedName>
        <fullName evidence="5">TonB-dependent receptor plug domain-containing protein</fullName>
    </submittedName>
</protein>
<keyword evidence="2" id="KW-1134">Transmembrane beta strand</keyword>
<dbReference type="InterPro" id="IPR039426">
    <property type="entry name" value="TonB-dep_rcpt-like"/>
</dbReference>
<keyword evidence="1 3" id="KW-0732">Signal</keyword>
<dbReference type="Gene3D" id="2.60.40.1120">
    <property type="entry name" value="Carboxypeptidase-like, regulatory domain"/>
    <property type="match status" value="1"/>
</dbReference>
<dbReference type="InterPro" id="IPR012910">
    <property type="entry name" value="Plug_dom"/>
</dbReference>
<reference evidence="5" key="1">
    <citation type="submission" date="2022-10" db="EMBL/GenBank/DDBJ databases">
        <title>Chitinophaga sp. nov., isolated from soil.</title>
        <authorList>
            <person name="Jeon C.O."/>
        </authorList>
    </citation>
    <scope>NUCLEOTIDE SEQUENCE</scope>
    <source>
        <strain evidence="5">R8</strain>
    </source>
</reference>
<dbReference type="InterPro" id="IPR008969">
    <property type="entry name" value="CarboxyPept-like_regulatory"/>
</dbReference>
<dbReference type="PROSITE" id="PS52016">
    <property type="entry name" value="TONB_DEPENDENT_REC_3"/>
    <property type="match status" value="1"/>
</dbReference>
<evidence type="ECO:0000313" key="6">
    <source>
        <dbReference type="Proteomes" id="UP001162741"/>
    </source>
</evidence>
<dbReference type="PANTHER" id="PTHR30069">
    <property type="entry name" value="TONB-DEPENDENT OUTER MEMBRANE RECEPTOR"/>
    <property type="match status" value="1"/>
</dbReference>
<name>A0ABY6J862_9BACT</name>
<dbReference type="Gene3D" id="2.170.130.10">
    <property type="entry name" value="TonB-dependent receptor, plug domain"/>
    <property type="match status" value="1"/>
</dbReference>
<evidence type="ECO:0000256" key="1">
    <source>
        <dbReference type="ARBA" id="ARBA00022729"/>
    </source>
</evidence>
<dbReference type="Pfam" id="PF13715">
    <property type="entry name" value="CarbopepD_reg_2"/>
    <property type="match status" value="1"/>
</dbReference>
<evidence type="ECO:0000313" key="5">
    <source>
        <dbReference type="EMBL" id="UYQ95885.1"/>
    </source>
</evidence>
<dbReference type="InterPro" id="IPR037066">
    <property type="entry name" value="Plug_dom_sf"/>
</dbReference>
<dbReference type="RefSeq" id="WP_264283558.1">
    <property type="nucleotide sequence ID" value="NZ_CP107006.1"/>
</dbReference>
<feature type="chain" id="PRO_5045346960" evidence="3">
    <location>
        <begin position="41"/>
        <end position="363"/>
    </location>
</feature>
<dbReference type="EMBL" id="CP107006">
    <property type="protein sequence ID" value="UYQ95885.1"/>
    <property type="molecule type" value="Genomic_DNA"/>
</dbReference>
<gene>
    <name evidence="5" type="ORF">MKQ68_12320</name>
</gene>
<evidence type="ECO:0000259" key="4">
    <source>
        <dbReference type="Pfam" id="PF07715"/>
    </source>
</evidence>
<dbReference type="Proteomes" id="UP001162741">
    <property type="component" value="Chromosome"/>
</dbReference>
<keyword evidence="2" id="KW-0998">Cell outer membrane</keyword>
<dbReference type="InterPro" id="IPR023997">
    <property type="entry name" value="TonB-dep_OMP_SusC/RagA_CS"/>
</dbReference>
<comment type="subcellular location">
    <subcellularLocation>
        <location evidence="2">Cell outer membrane</location>
        <topology evidence="2">Multi-pass membrane protein</topology>
    </subcellularLocation>
</comment>
<accession>A0ABY6J862</accession>
<evidence type="ECO:0000256" key="2">
    <source>
        <dbReference type="PROSITE-ProRule" id="PRU01360"/>
    </source>
</evidence>
<dbReference type="SUPFAM" id="SSF56935">
    <property type="entry name" value="Porins"/>
    <property type="match status" value="1"/>
</dbReference>
<dbReference type="NCBIfam" id="TIGR04057">
    <property type="entry name" value="SusC_RagA_signa"/>
    <property type="match status" value="1"/>
</dbReference>
<sequence length="363" mass="38675">MENFTRNRLVNARPLVSILNRKIPLVTLLLAFLFTSSAFAQELTVTGKVTDAQSNPLPGVTVAVKESKRGGQTDANGNFSVKQAVAGNTLVFTFVGYTTKEQPITGAGPYTVTLAASSTDLTDVVVIGYGSARKKDLTGAIAQIRPEKLADQNPNTVQDVLRGTPGVSVGLDPSAKGGGSIQIRGQRSVYTAAGHNDPLIILDGMIFYGEFSEINPDDIAQVDILKDASASSIYGARSANGVLIVTTKRGQKGKPKINLTTNFGLVTMGANRPVFDANGYMQYREDWYTAPTYATNTTTGNYEAYGTSANKGFYAEPTAENLAKYGVTIEQWRAFTSGSNGTASDAEIWAKRLNMGVLLSPTS</sequence>
<keyword evidence="2" id="KW-0812">Transmembrane</keyword>